<protein>
    <submittedName>
        <fullName evidence="2">Uncharacterized protein</fullName>
    </submittedName>
</protein>
<accession>A0A6J4KNY0</accession>
<gene>
    <name evidence="2" type="ORF">AVDCRST_MAG68-1091</name>
</gene>
<name>A0A6J4KNY0_9BACT</name>
<feature type="region of interest" description="Disordered" evidence="1">
    <location>
        <begin position="1"/>
        <end position="60"/>
    </location>
</feature>
<dbReference type="AlphaFoldDB" id="A0A6J4KNY0"/>
<dbReference type="EMBL" id="CADCTW010000064">
    <property type="protein sequence ID" value="CAA9309515.1"/>
    <property type="molecule type" value="Genomic_DNA"/>
</dbReference>
<evidence type="ECO:0000313" key="2">
    <source>
        <dbReference type="EMBL" id="CAA9309515.1"/>
    </source>
</evidence>
<sequence length="60" mass="6156">MAARGSGFLSPEGWRTTGPAADAWKSPPLLITRGAASPVIGRGGRGVRVPGGTRWHLSCA</sequence>
<reference evidence="2" key="1">
    <citation type="submission" date="2020-02" db="EMBL/GenBank/DDBJ databases">
        <authorList>
            <person name="Meier V. D."/>
        </authorList>
    </citation>
    <scope>NUCLEOTIDE SEQUENCE</scope>
    <source>
        <strain evidence="2">AVDCRST_MAG68</strain>
    </source>
</reference>
<proteinExistence type="predicted"/>
<organism evidence="2">
    <name type="scientific">uncultured Gemmatimonadota bacterium</name>
    <dbReference type="NCBI Taxonomy" id="203437"/>
    <lineage>
        <taxon>Bacteria</taxon>
        <taxon>Pseudomonadati</taxon>
        <taxon>Gemmatimonadota</taxon>
        <taxon>environmental samples</taxon>
    </lineage>
</organism>
<evidence type="ECO:0000256" key="1">
    <source>
        <dbReference type="SAM" id="MobiDB-lite"/>
    </source>
</evidence>